<keyword evidence="1" id="KW-0547">Nucleotide-binding</keyword>
<evidence type="ECO:0000313" key="4">
    <source>
        <dbReference type="Proteomes" id="UP000663860"/>
    </source>
</evidence>
<dbReference type="Proteomes" id="UP000663860">
    <property type="component" value="Unassembled WGS sequence"/>
</dbReference>
<comment type="caution">
    <text evidence="3">The sequence shown here is derived from an EMBL/GenBank/DDBJ whole genome shotgun (WGS) entry which is preliminary data.</text>
</comment>
<dbReference type="SMART" id="SM00174">
    <property type="entry name" value="RHO"/>
    <property type="match status" value="1"/>
</dbReference>
<name>A0A814HHT5_9BILA</name>
<dbReference type="GO" id="GO:0007264">
    <property type="term" value="P:small GTPase-mediated signal transduction"/>
    <property type="evidence" value="ECO:0007669"/>
    <property type="project" value="InterPro"/>
</dbReference>
<evidence type="ECO:0000256" key="2">
    <source>
        <dbReference type="ARBA" id="ARBA00023134"/>
    </source>
</evidence>
<dbReference type="EMBL" id="CAJNOE010000173">
    <property type="protein sequence ID" value="CAF1011182.1"/>
    <property type="molecule type" value="Genomic_DNA"/>
</dbReference>
<dbReference type="GO" id="GO:0003924">
    <property type="term" value="F:GTPase activity"/>
    <property type="evidence" value="ECO:0007669"/>
    <property type="project" value="InterPro"/>
</dbReference>
<sequence>MTYNASTTQDPSSNFRDPLIFYDPDLTTGNTQATDFVFDDLTLPSQQNHLPLTDVNSSFPVDDLDGINNNNSMQQRDLPFEDEEEGYYEKDLPKHACAVDNPVSVTSITDRWIQEVRYFCNQCPVILVACKKDLRTDPQVIARLKQEGEKPVTTDIGGQLAIQIKADAYMECSAKIREGVQDLFVHAAQLSLKKRSHKECVLC</sequence>
<organism evidence="3 4">
    <name type="scientific">Adineta steineri</name>
    <dbReference type="NCBI Taxonomy" id="433720"/>
    <lineage>
        <taxon>Eukaryota</taxon>
        <taxon>Metazoa</taxon>
        <taxon>Spiralia</taxon>
        <taxon>Gnathifera</taxon>
        <taxon>Rotifera</taxon>
        <taxon>Eurotatoria</taxon>
        <taxon>Bdelloidea</taxon>
        <taxon>Adinetida</taxon>
        <taxon>Adinetidae</taxon>
        <taxon>Adineta</taxon>
    </lineage>
</organism>
<dbReference type="InterPro" id="IPR003578">
    <property type="entry name" value="Small_GTPase_Rho"/>
</dbReference>
<reference evidence="3" key="1">
    <citation type="submission" date="2021-02" db="EMBL/GenBank/DDBJ databases">
        <authorList>
            <person name="Nowell W R."/>
        </authorList>
    </citation>
    <scope>NUCLEOTIDE SEQUENCE</scope>
</reference>
<dbReference type="Pfam" id="PF00071">
    <property type="entry name" value="Ras"/>
    <property type="match status" value="1"/>
</dbReference>
<proteinExistence type="predicted"/>
<accession>A0A814HHT5</accession>
<evidence type="ECO:0000313" key="3">
    <source>
        <dbReference type="EMBL" id="CAF1011182.1"/>
    </source>
</evidence>
<dbReference type="AlphaFoldDB" id="A0A814HHT5"/>
<dbReference type="InterPro" id="IPR027417">
    <property type="entry name" value="P-loop_NTPase"/>
</dbReference>
<keyword evidence="2" id="KW-0342">GTP-binding</keyword>
<gene>
    <name evidence="3" type="ORF">IZO911_LOCUS18188</name>
</gene>
<evidence type="ECO:0000256" key="1">
    <source>
        <dbReference type="ARBA" id="ARBA00022741"/>
    </source>
</evidence>
<dbReference type="GO" id="GO:0005525">
    <property type="term" value="F:GTP binding"/>
    <property type="evidence" value="ECO:0007669"/>
    <property type="project" value="UniProtKB-KW"/>
</dbReference>
<dbReference type="Gene3D" id="3.40.50.300">
    <property type="entry name" value="P-loop containing nucleotide triphosphate hydrolases"/>
    <property type="match status" value="1"/>
</dbReference>
<dbReference type="PANTHER" id="PTHR24072">
    <property type="entry name" value="RHO FAMILY GTPASE"/>
    <property type="match status" value="1"/>
</dbReference>
<dbReference type="InterPro" id="IPR001806">
    <property type="entry name" value="Small_GTPase"/>
</dbReference>
<protein>
    <submittedName>
        <fullName evidence="3">Uncharacterized protein</fullName>
    </submittedName>
</protein>
<dbReference type="SUPFAM" id="SSF52540">
    <property type="entry name" value="P-loop containing nucleoside triphosphate hydrolases"/>
    <property type="match status" value="1"/>
</dbReference>